<dbReference type="AlphaFoldDB" id="A0AAV2RRZ8"/>
<feature type="domain" description="U1-type" evidence="3">
    <location>
        <begin position="3"/>
        <end position="39"/>
    </location>
</feature>
<feature type="non-terminal residue" evidence="4">
    <location>
        <position position="1"/>
    </location>
</feature>
<dbReference type="InterPro" id="IPR003604">
    <property type="entry name" value="Matrin/U1-like-C_Znf_C2H2"/>
</dbReference>
<organism evidence="4 5">
    <name type="scientific">Meganyctiphanes norvegica</name>
    <name type="common">Northern krill</name>
    <name type="synonym">Thysanopoda norvegica</name>
    <dbReference type="NCBI Taxonomy" id="48144"/>
    <lineage>
        <taxon>Eukaryota</taxon>
        <taxon>Metazoa</taxon>
        <taxon>Ecdysozoa</taxon>
        <taxon>Arthropoda</taxon>
        <taxon>Crustacea</taxon>
        <taxon>Multicrustacea</taxon>
        <taxon>Malacostraca</taxon>
        <taxon>Eumalacostraca</taxon>
        <taxon>Eucarida</taxon>
        <taxon>Euphausiacea</taxon>
        <taxon>Euphausiidae</taxon>
        <taxon>Meganyctiphanes</taxon>
    </lineage>
</organism>
<dbReference type="InterPro" id="IPR039039">
    <property type="entry name" value="RAI1-like_fam"/>
</dbReference>
<feature type="domain" description="U1-type" evidence="3">
    <location>
        <begin position="57"/>
        <end position="91"/>
    </location>
</feature>
<evidence type="ECO:0000256" key="1">
    <source>
        <dbReference type="ARBA" id="ARBA00006562"/>
    </source>
</evidence>
<sequence length="325" mass="37046">GKTSGYWCDICKLSCEDDEIAIRQHKVDVKHVKKAAAEQMLLKINQEYSCFEQDPESGMLCCLICNITANSPLSLVSHFNGSNHKKKMKGVAANDNNRAGTEVINSNNWCEICKCSASGSQATHISGSKHKKKLISYKKNESNGQDTAAASEKESEFVIKQKTTYEKICPEFEHQQVIGSYSVDTERKIRFDKSQLKFIDRRFLPEYEEMKVEMDVKQGPDKFRSYIGSQNTNFEMLLQWLLSNASDLVSEDKSRLSVDFICAKGCLTMIMKSLYFQEYFWKMHVFMYNGSIYMKSWGNEIFSYDAVDSLVAQSGHNFERLVVGG</sequence>
<reference evidence="4 5" key="1">
    <citation type="submission" date="2024-05" db="EMBL/GenBank/DDBJ databases">
        <authorList>
            <person name="Wallberg A."/>
        </authorList>
    </citation>
    <scope>NUCLEOTIDE SEQUENCE [LARGE SCALE GENOMIC DNA]</scope>
</reference>
<dbReference type="Proteomes" id="UP001497623">
    <property type="component" value="Unassembled WGS sequence"/>
</dbReference>
<evidence type="ECO:0000256" key="2">
    <source>
        <dbReference type="RuleBase" id="RU367113"/>
    </source>
</evidence>
<dbReference type="Gene3D" id="3.30.160.60">
    <property type="entry name" value="Classic Zinc Finger"/>
    <property type="match status" value="2"/>
</dbReference>
<dbReference type="GO" id="GO:0034353">
    <property type="term" value="F:mRNA 5'-diphosphatase activity"/>
    <property type="evidence" value="ECO:0007669"/>
    <property type="project" value="TreeGrafter"/>
</dbReference>
<comment type="similarity">
    <text evidence="1 2">Belongs to the DXO/Dom3Z family.</text>
</comment>
<dbReference type="InterPro" id="IPR036236">
    <property type="entry name" value="Znf_C2H2_sf"/>
</dbReference>
<protein>
    <recommendedName>
        <fullName evidence="2">Decapping nuclease</fullName>
        <ecNumber evidence="2">3.6.1.-</ecNumber>
    </recommendedName>
</protein>
<accession>A0AAV2RRZ8</accession>
<dbReference type="GO" id="GO:0005634">
    <property type="term" value="C:nucleus"/>
    <property type="evidence" value="ECO:0007669"/>
    <property type="project" value="UniProtKB-SubCell"/>
</dbReference>
<dbReference type="InterPro" id="IPR013961">
    <property type="entry name" value="RAI1"/>
</dbReference>
<keyword evidence="2" id="KW-0539">Nucleus</keyword>
<dbReference type="EC" id="3.6.1.-" evidence="2"/>
<feature type="non-terminal residue" evidence="4">
    <location>
        <position position="325"/>
    </location>
</feature>
<evidence type="ECO:0000313" key="4">
    <source>
        <dbReference type="EMBL" id="CAL4131928.1"/>
    </source>
</evidence>
<comment type="caution">
    <text evidence="4">The sequence shown here is derived from an EMBL/GenBank/DDBJ whole genome shotgun (WGS) entry which is preliminary data.</text>
</comment>
<comment type="subcellular location">
    <subcellularLocation>
        <location evidence="2">Nucleus</location>
    </subcellularLocation>
</comment>
<comment type="function">
    <text evidence="2">Decapping enzyme for NAD-capped RNAs: specifically hydrolyzes the nicotinamide adenine dinucleotide (NAD) cap from a subset of RNAs by removing the entire NAD moiety from the 5'-end of an NAD-capped RNA.</text>
</comment>
<keyword evidence="2" id="KW-0694">RNA-binding</keyword>
<name>A0AAV2RRZ8_MEGNR</name>
<comment type="cofactor">
    <cofactor evidence="2">
        <name>a divalent metal cation</name>
        <dbReference type="ChEBI" id="CHEBI:60240"/>
    </cofactor>
</comment>
<dbReference type="GO" id="GO:0005829">
    <property type="term" value="C:cytosol"/>
    <property type="evidence" value="ECO:0007669"/>
    <property type="project" value="TreeGrafter"/>
</dbReference>
<dbReference type="GO" id="GO:0000166">
    <property type="term" value="F:nucleotide binding"/>
    <property type="evidence" value="ECO:0007669"/>
    <property type="project" value="UniProtKB-KW"/>
</dbReference>
<evidence type="ECO:0000313" key="5">
    <source>
        <dbReference type="Proteomes" id="UP001497623"/>
    </source>
</evidence>
<keyword evidence="5" id="KW-1185">Reference proteome</keyword>
<proteinExistence type="inferred from homology"/>
<keyword evidence="2" id="KW-0378">Hydrolase</keyword>
<gene>
    <name evidence="4" type="ORF">MNOR_LOCUS26929</name>
</gene>
<feature type="domain" description="U1-type" evidence="3">
    <location>
        <begin position="105"/>
        <end position="137"/>
    </location>
</feature>
<dbReference type="GO" id="GO:0008270">
    <property type="term" value="F:zinc ion binding"/>
    <property type="evidence" value="ECO:0007669"/>
    <property type="project" value="InterPro"/>
</dbReference>
<dbReference type="SUPFAM" id="SSF57667">
    <property type="entry name" value="beta-beta-alpha zinc fingers"/>
    <property type="match status" value="1"/>
</dbReference>
<dbReference type="EMBL" id="CAXKWB010027579">
    <property type="protein sequence ID" value="CAL4131928.1"/>
    <property type="molecule type" value="Genomic_DNA"/>
</dbReference>
<keyword evidence="2" id="KW-0547">Nucleotide-binding</keyword>
<dbReference type="GO" id="GO:0003723">
    <property type="term" value="F:RNA binding"/>
    <property type="evidence" value="ECO:0007669"/>
    <property type="project" value="UniProtKB-KW"/>
</dbReference>
<evidence type="ECO:0000259" key="3">
    <source>
        <dbReference type="SMART" id="SM00451"/>
    </source>
</evidence>
<keyword evidence="2" id="KW-0540">Nuclease</keyword>
<dbReference type="PANTHER" id="PTHR12395">
    <property type="entry name" value="DOM-3 RELATED"/>
    <property type="match status" value="1"/>
</dbReference>
<dbReference type="SMART" id="SM00451">
    <property type="entry name" value="ZnF_U1"/>
    <property type="match status" value="3"/>
</dbReference>
<dbReference type="GO" id="GO:0000956">
    <property type="term" value="P:nuclear-transcribed mRNA catabolic process"/>
    <property type="evidence" value="ECO:0007669"/>
    <property type="project" value="TreeGrafter"/>
</dbReference>
<keyword evidence="2" id="KW-0479">Metal-binding</keyword>
<dbReference type="PANTHER" id="PTHR12395:SF9">
    <property type="entry name" value="DECAPPING AND EXORIBONUCLEASE PROTEIN"/>
    <property type="match status" value="1"/>
</dbReference>
<dbReference type="GO" id="GO:0110155">
    <property type="term" value="P:NAD-cap decapping"/>
    <property type="evidence" value="ECO:0007669"/>
    <property type="project" value="TreeGrafter"/>
</dbReference>
<dbReference type="GO" id="GO:0004518">
    <property type="term" value="F:nuclease activity"/>
    <property type="evidence" value="ECO:0007669"/>
    <property type="project" value="UniProtKB-KW"/>
</dbReference>
<dbReference type="Pfam" id="PF08652">
    <property type="entry name" value="RAI1"/>
    <property type="match status" value="1"/>
</dbReference>